<feature type="transmembrane region" description="Helical" evidence="6">
    <location>
        <begin position="261"/>
        <end position="286"/>
    </location>
</feature>
<dbReference type="InterPro" id="IPR020846">
    <property type="entry name" value="MFS_dom"/>
</dbReference>
<dbReference type="PANTHER" id="PTHR42718">
    <property type="entry name" value="MAJOR FACILITATOR SUPERFAMILY MULTIDRUG TRANSPORTER MFSC"/>
    <property type="match status" value="1"/>
</dbReference>
<dbReference type="OrthoDB" id="117970at2157"/>
<feature type="transmembrane region" description="Helical" evidence="6">
    <location>
        <begin position="131"/>
        <end position="155"/>
    </location>
</feature>
<feature type="transmembrane region" description="Helical" evidence="6">
    <location>
        <begin position="5"/>
        <end position="24"/>
    </location>
</feature>
<feature type="transmembrane region" description="Helical" evidence="6">
    <location>
        <begin position="74"/>
        <end position="93"/>
    </location>
</feature>
<dbReference type="InterPro" id="IPR011701">
    <property type="entry name" value="MFS"/>
</dbReference>
<organism evidence="8 9">
    <name type="scientific">Candidatus Acidianus copahuensis</name>
    <dbReference type="NCBI Taxonomy" id="1160895"/>
    <lineage>
        <taxon>Archaea</taxon>
        <taxon>Thermoproteota</taxon>
        <taxon>Thermoprotei</taxon>
        <taxon>Sulfolobales</taxon>
        <taxon>Sulfolobaceae</taxon>
        <taxon>Acidianus</taxon>
    </lineage>
</organism>
<reference evidence="8 9" key="1">
    <citation type="submission" date="2014-03" db="EMBL/GenBank/DDBJ databases">
        <title>Draft genome sequence of the novel thermoacidophilic archaea Acidianus copahuensis ALE1 strain, isolated from Copahue volcanic area in Neuquen Argentina.</title>
        <authorList>
            <person name="Urbieta M.S."/>
            <person name="Rascovan N."/>
            <person name="Castro C."/>
            <person name="Revale S."/>
            <person name="Giaveno M.A."/>
            <person name="Vazquez M.P."/>
            <person name="Donati E.R."/>
        </authorList>
    </citation>
    <scope>NUCLEOTIDE SEQUENCE [LARGE SCALE GENOMIC DNA]</scope>
    <source>
        <strain evidence="8 9">ALE1</strain>
    </source>
</reference>
<evidence type="ECO:0000256" key="5">
    <source>
        <dbReference type="ARBA" id="ARBA00023136"/>
    </source>
</evidence>
<name>A0A031LHG0_9CREN</name>
<keyword evidence="2" id="KW-0813">Transport</keyword>
<keyword evidence="5 6" id="KW-0472">Membrane</keyword>
<evidence type="ECO:0000313" key="8">
    <source>
        <dbReference type="EMBL" id="EZQ01592.1"/>
    </source>
</evidence>
<evidence type="ECO:0000256" key="2">
    <source>
        <dbReference type="ARBA" id="ARBA00022448"/>
    </source>
</evidence>
<dbReference type="Pfam" id="PF07690">
    <property type="entry name" value="MFS_1"/>
    <property type="match status" value="1"/>
</dbReference>
<dbReference type="SUPFAM" id="SSF103473">
    <property type="entry name" value="MFS general substrate transporter"/>
    <property type="match status" value="1"/>
</dbReference>
<dbReference type="EMBL" id="JFZT01000066">
    <property type="protein sequence ID" value="EZQ01592.1"/>
    <property type="molecule type" value="Genomic_DNA"/>
</dbReference>
<feature type="transmembrane region" description="Helical" evidence="6">
    <location>
        <begin position="298"/>
        <end position="319"/>
    </location>
</feature>
<dbReference type="GO" id="GO:0016020">
    <property type="term" value="C:membrane"/>
    <property type="evidence" value="ECO:0007669"/>
    <property type="project" value="UniProtKB-SubCell"/>
</dbReference>
<gene>
    <name evidence="8" type="ORF">CM19_12715</name>
</gene>
<protein>
    <submittedName>
        <fullName evidence="8">MFS transporter</fullName>
    </submittedName>
</protein>
<feature type="transmembrane region" description="Helical" evidence="6">
    <location>
        <begin position="331"/>
        <end position="350"/>
    </location>
</feature>
<keyword evidence="9" id="KW-1185">Reference proteome</keyword>
<proteinExistence type="predicted"/>
<evidence type="ECO:0000256" key="6">
    <source>
        <dbReference type="SAM" id="Phobius"/>
    </source>
</evidence>
<evidence type="ECO:0000256" key="4">
    <source>
        <dbReference type="ARBA" id="ARBA00022989"/>
    </source>
</evidence>
<evidence type="ECO:0000259" key="7">
    <source>
        <dbReference type="PROSITE" id="PS50850"/>
    </source>
</evidence>
<feature type="transmembrane region" description="Helical" evidence="6">
    <location>
        <begin position="218"/>
        <end position="240"/>
    </location>
</feature>
<feature type="transmembrane region" description="Helical" evidence="6">
    <location>
        <begin position="193"/>
        <end position="212"/>
    </location>
</feature>
<dbReference type="PANTHER" id="PTHR42718:SF9">
    <property type="entry name" value="MAJOR FACILITATOR SUPERFAMILY MULTIDRUG TRANSPORTER MFSC"/>
    <property type="match status" value="1"/>
</dbReference>
<comment type="caution">
    <text evidence="8">The sequence shown here is derived from an EMBL/GenBank/DDBJ whole genome shotgun (WGS) entry which is preliminary data.</text>
</comment>
<accession>A0A031LHG0</accession>
<keyword evidence="4 6" id="KW-1133">Transmembrane helix</keyword>
<dbReference type="AlphaFoldDB" id="A0A031LHG0"/>
<sequence>MQRDFYRYVAVLAGISILTMYVEMVVLPSLPKIEKQFDITEAESSWILSSETLAGMVFAPLLGKLADTRGRKNILMYILIVYTISVSFTSFAPNFSLLLLARTVQGLGLSINPLSYTLLREKLSDRELPIAQGIIASTFAVGAAIALPIGSYIAQFFSWEVAYQTAIPFLIIVSIIAYKVLPSSSYLNKGSKIDIMGLFLLSLGFLVFGIGVTEAPNWGWTSIPFILTLIISFISLFMFVRHIGKVSTPLIDPDDFKNPNIAVPLLSSFVTGFGLFLTFQSLIFLFELPKPVGYGMTIFETGLTLAPIALVMLVGGPLFGKLVQVIGYKKIIISASVLSLITILILASVVTLDISVDELMTILIFTLLFVAGMNVTRVTLLVASSSKRRMATITGTNTAMRLMGNAIGPIVAGSLEDTFKTPLLVYMYNQIPIFTFIPSRYSFEYSFFIAAITVLAVIILATKIKEIMPTNEIKLSGQ</sequence>
<feature type="domain" description="Major facilitator superfamily (MFS) profile" evidence="7">
    <location>
        <begin position="8"/>
        <end position="468"/>
    </location>
</feature>
<evidence type="ECO:0000256" key="1">
    <source>
        <dbReference type="ARBA" id="ARBA00004141"/>
    </source>
</evidence>
<evidence type="ECO:0000256" key="3">
    <source>
        <dbReference type="ARBA" id="ARBA00022692"/>
    </source>
</evidence>
<dbReference type="Gene3D" id="1.20.1720.10">
    <property type="entry name" value="Multidrug resistance protein D"/>
    <property type="match status" value="1"/>
</dbReference>
<keyword evidence="3 6" id="KW-0812">Transmembrane</keyword>
<dbReference type="RefSeq" id="WP_048100706.1">
    <property type="nucleotide sequence ID" value="NZ_JFZT01000066.1"/>
</dbReference>
<evidence type="ECO:0000313" key="9">
    <source>
        <dbReference type="Proteomes" id="UP000024332"/>
    </source>
</evidence>
<feature type="transmembrane region" description="Helical" evidence="6">
    <location>
        <begin position="362"/>
        <end position="383"/>
    </location>
</feature>
<dbReference type="PROSITE" id="PS50850">
    <property type="entry name" value="MFS"/>
    <property type="match status" value="1"/>
</dbReference>
<dbReference type="Gene3D" id="1.20.1250.20">
    <property type="entry name" value="MFS general substrate transporter like domains"/>
    <property type="match status" value="1"/>
</dbReference>
<dbReference type="CDD" id="cd17504">
    <property type="entry name" value="MFS_MMR_MDR_like"/>
    <property type="match status" value="1"/>
</dbReference>
<dbReference type="PRINTS" id="PR01036">
    <property type="entry name" value="TCRTETB"/>
</dbReference>
<feature type="transmembrane region" description="Helical" evidence="6">
    <location>
        <begin position="161"/>
        <end position="181"/>
    </location>
</feature>
<dbReference type="GO" id="GO:0022857">
    <property type="term" value="F:transmembrane transporter activity"/>
    <property type="evidence" value="ECO:0007669"/>
    <property type="project" value="InterPro"/>
</dbReference>
<comment type="subcellular location">
    <subcellularLocation>
        <location evidence="1">Membrane</location>
        <topology evidence="1">Multi-pass membrane protein</topology>
    </subcellularLocation>
</comment>
<dbReference type="InterPro" id="IPR036259">
    <property type="entry name" value="MFS_trans_sf"/>
</dbReference>
<dbReference type="Proteomes" id="UP000024332">
    <property type="component" value="Unassembled WGS sequence"/>
</dbReference>
<feature type="transmembrane region" description="Helical" evidence="6">
    <location>
        <begin position="445"/>
        <end position="464"/>
    </location>
</feature>